<dbReference type="RefSeq" id="WP_006101160.1">
    <property type="nucleotide sequence ID" value="NZ_DS989849.1"/>
</dbReference>
<evidence type="ECO:0000313" key="5">
    <source>
        <dbReference type="Proteomes" id="UP000003835"/>
    </source>
</evidence>
<dbReference type="InterPro" id="IPR021731">
    <property type="entry name" value="AMIN_dom"/>
</dbReference>
<dbReference type="eggNOG" id="COG0860">
    <property type="taxonomic scope" value="Bacteria"/>
</dbReference>
<feature type="compositionally biased region" description="Pro residues" evidence="2">
    <location>
        <begin position="139"/>
        <end position="159"/>
    </location>
</feature>
<reference evidence="4 5" key="1">
    <citation type="submission" date="2008-07" db="EMBL/GenBank/DDBJ databases">
        <authorList>
            <person name="Tandeau de Marsac N."/>
            <person name="Ferriera S."/>
            <person name="Johnson J."/>
            <person name="Kravitz S."/>
            <person name="Beeson K."/>
            <person name="Sutton G."/>
            <person name="Rogers Y.-H."/>
            <person name="Friedman R."/>
            <person name="Frazier M."/>
            <person name="Venter J.C."/>
        </authorList>
    </citation>
    <scope>NUCLEOTIDE SEQUENCE [LARGE SCALE GENOMIC DNA]</scope>
    <source>
        <strain evidence="4 5">PCC 7420</strain>
    </source>
</reference>
<dbReference type="InterPro" id="IPR050695">
    <property type="entry name" value="N-acetylmuramoyl_amidase_3"/>
</dbReference>
<proteinExistence type="predicted"/>
<dbReference type="GO" id="GO:0008745">
    <property type="term" value="F:N-acetylmuramoyl-L-alanine amidase activity"/>
    <property type="evidence" value="ECO:0007669"/>
    <property type="project" value="UniProtKB-EC"/>
</dbReference>
<dbReference type="EMBL" id="DS989849">
    <property type="protein sequence ID" value="EDX75451.1"/>
    <property type="molecule type" value="Genomic_DNA"/>
</dbReference>
<organism evidence="4 5">
    <name type="scientific">Coleofasciculus chthonoplastes PCC 7420</name>
    <dbReference type="NCBI Taxonomy" id="118168"/>
    <lineage>
        <taxon>Bacteria</taxon>
        <taxon>Bacillati</taxon>
        <taxon>Cyanobacteriota</taxon>
        <taxon>Cyanophyceae</taxon>
        <taxon>Coleofasciculales</taxon>
        <taxon>Coleofasciculaceae</taxon>
        <taxon>Coleofasciculus</taxon>
    </lineage>
</organism>
<feature type="region of interest" description="Disordered" evidence="2">
    <location>
        <begin position="131"/>
        <end position="173"/>
    </location>
</feature>
<dbReference type="PANTHER" id="PTHR30404:SF0">
    <property type="entry name" value="N-ACETYLMURAMOYL-L-ALANINE AMIDASE AMIC"/>
    <property type="match status" value="1"/>
</dbReference>
<dbReference type="STRING" id="118168.MC7420_1369"/>
<protein>
    <submittedName>
        <fullName evidence="4">N-acetylmuramoyl-L-alanine amidase domain protein</fullName>
        <ecNumber evidence="4">3.5.1.28</ecNumber>
    </submittedName>
</protein>
<dbReference type="PANTHER" id="PTHR30404">
    <property type="entry name" value="N-ACETYLMURAMOYL-L-ALANINE AMIDASE"/>
    <property type="match status" value="1"/>
</dbReference>
<dbReference type="SMART" id="SM00646">
    <property type="entry name" value="Ami_3"/>
    <property type="match status" value="1"/>
</dbReference>
<dbReference type="OrthoDB" id="9806267at2"/>
<evidence type="ECO:0000256" key="2">
    <source>
        <dbReference type="SAM" id="MobiDB-lite"/>
    </source>
</evidence>
<dbReference type="AlphaFoldDB" id="B4VRB2"/>
<accession>B4VRB2</accession>
<dbReference type="Gene3D" id="3.40.630.40">
    <property type="entry name" value="Zn-dependent exopeptidases"/>
    <property type="match status" value="1"/>
</dbReference>
<evidence type="ECO:0000256" key="1">
    <source>
        <dbReference type="ARBA" id="ARBA00022801"/>
    </source>
</evidence>
<dbReference type="SUPFAM" id="SSF53187">
    <property type="entry name" value="Zn-dependent exopeptidases"/>
    <property type="match status" value="1"/>
</dbReference>
<dbReference type="Gene3D" id="2.60.40.3500">
    <property type="match status" value="1"/>
</dbReference>
<evidence type="ECO:0000313" key="4">
    <source>
        <dbReference type="EMBL" id="EDX75451.1"/>
    </source>
</evidence>
<dbReference type="HOGENOM" id="CLU_456943_0_0_3"/>
<name>B4VRB2_9CYAN</name>
<dbReference type="InterPro" id="IPR002508">
    <property type="entry name" value="MurNAc-LAA_cat"/>
</dbReference>
<dbReference type="CDD" id="cd02696">
    <property type="entry name" value="MurNAc-LAA"/>
    <property type="match status" value="1"/>
</dbReference>
<gene>
    <name evidence="4" type="ORF">MC7420_1369</name>
</gene>
<dbReference type="Pfam" id="PF01520">
    <property type="entry name" value="Amidase_3"/>
    <property type="match status" value="1"/>
</dbReference>
<keyword evidence="5" id="KW-1185">Reference proteome</keyword>
<feature type="domain" description="MurNAc-LAA" evidence="3">
    <location>
        <begin position="496"/>
        <end position="605"/>
    </location>
</feature>
<keyword evidence="1 4" id="KW-0378">Hydrolase</keyword>
<dbReference type="EC" id="3.5.1.28" evidence="4"/>
<sequence length="612" mass="67385">MRKIQWLLLLISFWSTFLVSLPAEAARLLLWRFDASQNQLEFTTDGSVQPTAQLIPNPLRLVIDLPGTTLGRPSVSQSVGGGIREIRVGQFDRQTTRIVVEIAPGYTIDPQQIQFRGASPRQWFVQIPTPQRTTTSAPRPLPPITPPPQTPPRPTPPEPSPDRTESTVQVDPIQVTRDGFFIRTNEGEAKEIQVERSRDRETIEFEVEGITLPPDLLNQTVSVNRYGVSQIQLSQSSGSSPTRITLNVNRESPDWQMNYSSVGGLVLLPRGISASQLQDLSPRRSDREPTATTSLATIESVEIAQNGTQLLIRADRRIRARGNWNANANQFQITIPDAQLADQIQGPQLGVNSPLSQVRLRQPDSRTVVIVVQPDRNTQIGELNQPSEQLLALSLRQRRVSLPPTGSLPVPPPERLPPEISPPPTVFPGVRNSRVVVMLDPGHGGKDPGAVGIGGLQEKNVILPISLQVAALLEQQGVQTILTRSDDRFISLRGRVQLAEQTNVDLFVSIHANAISLSRPDVNGVETYYYANGRGLAEAIQNSLLQSTGMRNRGVKQGRFFVIRRTSMPSALVEVGFVTGAEDAPRLATPEFRSQIAQAIAQGILLYIQQTR</sequence>
<dbReference type="Proteomes" id="UP000003835">
    <property type="component" value="Unassembled WGS sequence"/>
</dbReference>
<dbReference type="GO" id="GO:0009253">
    <property type="term" value="P:peptidoglycan catabolic process"/>
    <property type="evidence" value="ECO:0007669"/>
    <property type="project" value="InterPro"/>
</dbReference>
<evidence type="ECO:0000259" key="3">
    <source>
        <dbReference type="SMART" id="SM00646"/>
    </source>
</evidence>
<dbReference type="Pfam" id="PF11741">
    <property type="entry name" value="AMIN"/>
    <property type="match status" value="1"/>
</dbReference>
<dbReference type="GO" id="GO:0030288">
    <property type="term" value="C:outer membrane-bounded periplasmic space"/>
    <property type="evidence" value="ECO:0007669"/>
    <property type="project" value="TreeGrafter"/>
</dbReference>